<dbReference type="PANTHER" id="PTHR31528:SF3">
    <property type="entry name" value="THIAMINE BIOSYNTHESIS PROTEIN HI_0357-RELATED"/>
    <property type="match status" value="1"/>
</dbReference>
<gene>
    <name evidence="3" type="ORF">ACFOMH_04825</name>
</gene>
<reference evidence="4" key="1">
    <citation type="journal article" date="2019" name="Int. J. Syst. Evol. Microbiol.">
        <title>The Global Catalogue of Microorganisms (GCM) 10K type strain sequencing project: providing services to taxonomists for standard genome sequencing and annotation.</title>
        <authorList>
            <consortium name="The Broad Institute Genomics Platform"/>
            <consortium name="The Broad Institute Genome Sequencing Center for Infectious Disease"/>
            <person name="Wu L."/>
            <person name="Ma J."/>
        </authorList>
    </citation>
    <scope>NUCLEOTIDE SEQUENCE [LARGE SCALE GENOMIC DNA]</scope>
    <source>
        <strain evidence="4">KCTC 42899</strain>
    </source>
</reference>
<evidence type="ECO:0000313" key="3">
    <source>
        <dbReference type="EMBL" id="MFC3527487.1"/>
    </source>
</evidence>
<feature type="chain" id="PRO_5045258755" evidence="1">
    <location>
        <begin position="20"/>
        <end position="318"/>
    </location>
</feature>
<dbReference type="EMBL" id="JBHRXJ010000003">
    <property type="protein sequence ID" value="MFC3527487.1"/>
    <property type="molecule type" value="Genomic_DNA"/>
</dbReference>
<comment type="caution">
    <text evidence="3">The sequence shown here is derived from an EMBL/GenBank/DDBJ whole genome shotgun (WGS) entry which is preliminary data.</text>
</comment>
<sequence length="318" mass="34631">MTRFTLAAAFALLAQPALAQPTLVQDKVSLILDWFVNPDHAPIIIAQEKGFFTDEGLEVEVIAPADPADPPKLVAAGKADYAITYQPQLHLQVHEGLPLKRIGTLIATPLNCLMVKADGPIQKIADLKGKKIGYSVSGVETALVGAMLADAGLGLDDVEMINVNWSLSPALIAGQVDATIGGYRNFELTQMRLEGSEGRCFFVEEQGVPTYDELIFVANPANLDPERSRRFLHAVERGAQYMVNHPDEAWQIFSATAPDLQDELNSQAWKDTLPRFAQSPAALDQGRYAKFEEFLLKAGLIDKVRPVSDIAIDLGAQP</sequence>
<proteinExistence type="predicted"/>
<keyword evidence="4" id="KW-1185">Reference proteome</keyword>
<keyword evidence="1" id="KW-0732">Signal</keyword>
<evidence type="ECO:0000313" key="4">
    <source>
        <dbReference type="Proteomes" id="UP001595721"/>
    </source>
</evidence>
<dbReference type="InterPro" id="IPR015168">
    <property type="entry name" value="SsuA/THI5"/>
</dbReference>
<dbReference type="SUPFAM" id="SSF53850">
    <property type="entry name" value="Periplasmic binding protein-like II"/>
    <property type="match status" value="1"/>
</dbReference>
<feature type="domain" description="SsuA/THI5-like" evidence="2">
    <location>
        <begin position="37"/>
        <end position="249"/>
    </location>
</feature>
<dbReference type="PANTHER" id="PTHR31528">
    <property type="entry name" value="4-AMINO-5-HYDROXYMETHYL-2-METHYLPYRIMIDINE PHOSPHATE SYNTHASE THI11-RELATED"/>
    <property type="match status" value="1"/>
</dbReference>
<dbReference type="Pfam" id="PF09084">
    <property type="entry name" value="NMT1"/>
    <property type="match status" value="1"/>
</dbReference>
<name>A0ABV7R1E1_9RHOB</name>
<organism evidence="3 4">
    <name type="scientific">Paracoccus mangrovi</name>
    <dbReference type="NCBI Taxonomy" id="1715645"/>
    <lineage>
        <taxon>Bacteria</taxon>
        <taxon>Pseudomonadati</taxon>
        <taxon>Pseudomonadota</taxon>
        <taxon>Alphaproteobacteria</taxon>
        <taxon>Rhodobacterales</taxon>
        <taxon>Paracoccaceae</taxon>
        <taxon>Paracoccus</taxon>
    </lineage>
</organism>
<protein>
    <submittedName>
        <fullName evidence="3">ABC transporter substrate-binding protein</fullName>
    </submittedName>
</protein>
<dbReference type="CDD" id="cd13651">
    <property type="entry name" value="PBP2_ThiY"/>
    <property type="match status" value="1"/>
</dbReference>
<evidence type="ECO:0000259" key="2">
    <source>
        <dbReference type="Pfam" id="PF09084"/>
    </source>
</evidence>
<evidence type="ECO:0000256" key="1">
    <source>
        <dbReference type="SAM" id="SignalP"/>
    </source>
</evidence>
<dbReference type="Proteomes" id="UP001595721">
    <property type="component" value="Unassembled WGS sequence"/>
</dbReference>
<feature type="signal peptide" evidence="1">
    <location>
        <begin position="1"/>
        <end position="19"/>
    </location>
</feature>
<dbReference type="RefSeq" id="WP_377742983.1">
    <property type="nucleotide sequence ID" value="NZ_JBHRXJ010000003.1"/>
</dbReference>
<dbReference type="Gene3D" id="3.40.190.10">
    <property type="entry name" value="Periplasmic binding protein-like II"/>
    <property type="match status" value="2"/>
</dbReference>
<accession>A0ABV7R1E1</accession>
<dbReference type="InterPro" id="IPR027939">
    <property type="entry name" value="NMT1/THI5"/>
</dbReference>